<evidence type="ECO:0000259" key="4">
    <source>
        <dbReference type="Pfam" id="PF04063"/>
    </source>
</evidence>
<evidence type="ECO:0000256" key="3">
    <source>
        <dbReference type="SAM" id="MobiDB-lite"/>
    </source>
</evidence>
<evidence type="ECO:0000256" key="1">
    <source>
        <dbReference type="ARBA" id="ARBA00006712"/>
    </source>
</evidence>
<gene>
    <name evidence="6" type="ORF">MAR_006152</name>
</gene>
<dbReference type="PANTHER" id="PTHR13387">
    <property type="entry name" value="PROTEIN HGH1 HOMOLOG"/>
    <property type="match status" value="1"/>
</dbReference>
<protein>
    <recommendedName>
        <fullName evidence="2">Protein HGH1 homolog</fullName>
    </recommendedName>
</protein>
<feature type="region of interest" description="Disordered" evidence="3">
    <location>
        <begin position="320"/>
        <end position="344"/>
    </location>
</feature>
<feature type="domain" description="Protein HGH1 C-terminal" evidence="5">
    <location>
        <begin position="243"/>
        <end position="294"/>
    </location>
</feature>
<dbReference type="InterPro" id="IPR011989">
    <property type="entry name" value="ARM-like"/>
</dbReference>
<dbReference type="SUPFAM" id="SSF48371">
    <property type="entry name" value="ARM repeat"/>
    <property type="match status" value="1"/>
</dbReference>
<dbReference type="Proteomes" id="UP001164746">
    <property type="component" value="Chromosome 1"/>
</dbReference>
<dbReference type="Pfam" id="PF04063">
    <property type="entry name" value="DUF383"/>
    <property type="match status" value="1"/>
</dbReference>
<dbReference type="InterPro" id="IPR007205">
    <property type="entry name" value="Protein_HGH1_N"/>
</dbReference>
<evidence type="ECO:0000313" key="7">
    <source>
        <dbReference type="Proteomes" id="UP001164746"/>
    </source>
</evidence>
<dbReference type="EMBL" id="CP111012">
    <property type="protein sequence ID" value="WAQ93681.1"/>
    <property type="molecule type" value="Genomic_DNA"/>
</dbReference>
<evidence type="ECO:0000256" key="2">
    <source>
        <dbReference type="ARBA" id="ARBA00014076"/>
    </source>
</evidence>
<sequence length="344" mass="39704">MDKELLEKELAPFLDPSTKEDVKTVAVENVKGLTGTVEGKTFLCESEKLLSGIVSLTNDKRTDIKEMVLKALINIAADENSSWTILNLKNYEKKVCDWLEEGLNPKCKYADLTCKLVSNLTRYEKCADYVGKLVLKEKSTIGIDKIVLALCNIMHNDNADLHYLGAILSNLSQSREVRKHIMDKEQCIIQRLLPFTEFRQSEIRRAGIVGTLKNCCFDTEYHDWLLGDQVDILPRTFQKIKSLCATRAGKKYIKDKNTYVIMREYFKWEREMDPVNEIAAMNVIDMMIGDEPTEEFGENLKDVDIPEDVLKRFHEDDRKEREFAEKERQEKLAEMKELKTKGNS</sequence>
<organism evidence="6 7">
    <name type="scientific">Mya arenaria</name>
    <name type="common">Soft-shell clam</name>
    <dbReference type="NCBI Taxonomy" id="6604"/>
    <lineage>
        <taxon>Eukaryota</taxon>
        <taxon>Metazoa</taxon>
        <taxon>Spiralia</taxon>
        <taxon>Lophotrochozoa</taxon>
        <taxon>Mollusca</taxon>
        <taxon>Bivalvia</taxon>
        <taxon>Autobranchia</taxon>
        <taxon>Heteroconchia</taxon>
        <taxon>Euheterodonta</taxon>
        <taxon>Imparidentia</taxon>
        <taxon>Neoheterodontei</taxon>
        <taxon>Myida</taxon>
        <taxon>Myoidea</taxon>
        <taxon>Myidae</taxon>
        <taxon>Mya</taxon>
    </lineage>
</organism>
<accession>A0ABY7DAP5</accession>
<evidence type="ECO:0000259" key="5">
    <source>
        <dbReference type="Pfam" id="PF04064"/>
    </source>
</evidence>
<dbReference type="Pfam" id="PF04064">
    <property type="entry name" value="DUF384"/>
    <property type="match status" value="1"/>
</dbReference>
<comment type="similarity">
    <text evidence="1">Belongs to the HGH1 family.</text>
</comment>
<keyword evidence="7" id="KW-1185">Reference proteome</keyword>
<evidence type="ECO:0000313" key="6">
    <source>
        <dbReference type="EMBL" id="WAQ93681.1"/>
    </source>
</evidence>
<dbReference type="PANTHER" id="PTHR13387:SF9">
    <property type="entry name" value="PROTEIN HGH1 HOMOLOG"/>
    <property type="match status" value="1"/>
</dbReference>
<reference evidence="6" key="1">
    <citation type="submission" date="2022-11" db="EMBL/GenBank/DDBJ databases">
        <title>Centuries of genome instability and evolution in soft-shell clam transmissible cancer (bioRxiv).</title>
        <authorList>
            <person name="Hart S.F.M."/>
            <person name="Yonemitsu M.A."/>
            <person name="Giersch R.M."/>
            <person name="Beal B.F."/>
            <person name="Arriagada G."/>
            <person name="Davis B.W."/>
            <person name="Ostrander E.A."/>
            <person name="Goff S.P."/>
            <person name="Metzger M.J."/>
        </authorList>
    </citation>
    <scope>NUCLEOTIDE SEQUENCE</scope>
    <source>
        <strain evidence="6">MELC-2E11</strain>
        <tissue evidence="6">Siphon/mantle</tissue>
    </source>
</reference>
<proteinExistence type="inferred from homology"/>
<name>A0ABY7DAP5_MYAAR</name>
<dbReference type="Gene3D" id="1.25.10.10">
    <property type="entry name" value="Leucine-rich Repeat Variant"/>
    <property type="match status" value="1"/>
</dbReference>
<dbReference type="InterPro" id="IPR016024">
    <property type="entry name" value="ARM-type_fold"/>
</dbReference>
<dbReference type="InterPro" id="IPR007206">
    <property type="entry name" value="Protein_HGH1_C"/>
</dbReference>
<dbReference type="InterPro" id="IPR039717">
    <property type="entry name" value="Hgh1"/>
</dbReference>
<feature type="domain" description="Protein HGH1 N-terminal" evidence="4">
    <location>
        <begin position="103"/>
        <end position="235"/>
    </location>
</feature>